<dbReference type="SUPFAM" id="SSF56784">
    <property type="entry name" value="HAD-like"/>
    <property type="match status" value="1"/>
</dbReference>
<gene>
    <name evidence="5" type="ORF">SAMN05661012_03480</name>
</gene>
<dbReference type="AlphaFoldDB" id="A0A1K1R702"/>
<dbReference type="PANTHER" id="PTHR43434:SF1">
    <property type="entry name" value="PHOSPHOGLYCOLATE PHOSPHATASE"/>
    <property type="match status" value="1"/>
</dbReference>
<comment type="similarity">
    <text evidence="3">Belongs to the HAD-like hydrolase superfamily. CbbY/CbbZ/Gph/YieH family.</text>
</comment>
<comment type="catalytic activity">
    <reaction evidence="1">
        <text>2-phosphoglycolate + H2O = glycolate + phosphate</text>
        <dbReference type="Rhea" id="RHEA:14369"/>
        <dbReference type="ChEBI" id="CHEBI:15377"/>
        <dbReference type="ChEBI" id="CHEBI:29805"/>
        <dbReference type="ChEBI" id="CHEBI:43474"/>
        <dbReference type="ChEBI" id="CHEBI:58033"/>
        <dbReference type="EC" id="3.1.3.18"/>
    </reaction>
</comment>
<evidence type="ECO:0000256" key="3">
    <source>
        <dbReference type="ARBA" id="ARBA00006171"/>
    </source>
</evidence>
<dbReference type="Proteomes" id="UP000183788">
    <property type="component" value="Unassembled WGS sequence"/>
</dbReference>
<reference evidence="5 6" key="1">
    <citation type="submission" date="2016-11" db="EMBL/GenBank/DDBJ databases">
        <authorList>
            <person name="Jaros S."/>
            <person name="Januszkiewicz K."/>
            <person name="Wedrychowicz H."/>
        </authorList>
    </citation>
    <scope>NUCLEOTIDE SEQUENCE [LARGE SCALE GENOMIC DNA]</scope>
    <source>
        <strain evidence="5 6">DSM 784</strain>
    </source>
</reference>
<dbReference type="EMBL" id="FPIZ01000010">
    <property type="protein sequence ID" value="SFW67797.1"/>
    <property type="molecule type" value="Genomic_DNA"/>
</dbReference>
<dbReference type="PANTHER" id="PTHR43434">
    <property type="entry name" value="PHOSPHOGLYCOLATE PHOSPHATASE"/>
    <property type="match status" value="1"/>
</dbReference>
<sequence>MNGYHNMNNFNYYLFDYDGTICNTFPTIHFAMSRTFDKSGLPAPDESTMLGIVSKGGGLHDTIRHLHPDASRLSFDDVEVIAAIYRQEYQACETRLTVLFDGAAEVLKQLKQAGKTVIVLSNKGIGAVERSLKALNLSEMTDLVIADGAFPDLALKAKPDPMIYEEFLSQQYNIKNKQEVLMTGDTHADILFANNAGIPSCWAAYGYGVKETCEALKPTYTIQEISEIINIK</sequence>
<dbReference type="GO" id="GO:0008967">
    <property type="term" value="F:phosphoglycolate phosphatase activity"/>
    <property type="evidence" value="ECO:0007669"/>
    <property type="project" value="UniProtKB-EC"/>
</dbReference>
<evidence type="ECO:0000313" key="6">
    <source>
        <dbReference type="Proteomes" id="UP000183788"/>
    </source>
</evidence>
<dbReference type="InterPro" id="IPR023198">
    <property type="entry name" value="PGP-like_dom2"/>
</dbReference>
<dbReference type="Pfam" id="PF13419">
    <property type="entry name" value="HAD_2"/>
    <property type="match status" value="1"/>
</dbReference>
<dbReference type="Gene3D" id="3.40.50.1000">
    <property type="entry name" value="HAD superfamily/HAD-like"/>
    <property type="match status" value="1"/>
</dbReference>
<evidence type="ECO:0000256" key="1">
    <source>
        <dbReference type="ARBA" id="ARBA00000830"/>
    </source>
</evidence>
<dbReference type="STRING" id="1004.SAMN05661012_03480"/>
<dbReference type="OrthoDB" id="9807630at2"/>
<evidence type="ECO:0000313" key="5">
    <source>
        <dbReference type="EMBL" id="SFW67797.1"/>
    </source>
</evidence>
<dbReference type="InterPro" id="IPR041492">
    <property type="entry name" value="HAD_2"/>
</dbReference>
<proteinExistence type="inferred from homology"/>
<dbReference type="SFLD" id="SFLDS00003">
    <property type="entry name" value="Haloacid_Dehalogenase"/>
    <property type="match status" value="1"/>
</dbReference>
<dbReference type="Gene3D" id="1.10.150.240">
    <property type="entry name" value="Putative phosphatase, domain 2"/>
    <property type="match status" value="1"/>
</dbReference>
<evidence type="ECO:0000256" key="4">
    <source>
        <dbReference type="ARBA" id="ARBA00013078"/>
    </source>
</evidence>
<dbReference type="GO" id="GO:0006281">
    <property type="term" value="P:DNA repair"/>
    <property type="evidence" value="ECO:0007669"/>
    <property type="project" value="TreeGrafter"/>
</dbReference>
<dbReference type="InterPro" id="IPR050155">
    <property type="entry name" value="HAD-like_hydrolase_sf"/>
</dbReference>
<name>A0A1K1R702_9BACT</name>
<dbReference type="EC" id="3.1.3.18" evidence="4"/>
<dbReference type="InterPro" id="IPR023214">
    <property type="entry name" value="HAD_sf"/>
</dbReference>
<comment type="pathway">
    <text evidence="2">Organic acid metabolism; glycolate biosynthesis; glycolate from 2-phosphoglycolate: step 1/1.</text>
</comment>
<accession>A0A1K1R702</accession>
<protein>
    <recommendedName>
        <fullName evidence="4">phosphoglycolate phosphatase</fullName>
        <ecNumber evidence="4">3.1.3.18</ecNumber>
    </recommendedName>
</protein>
<organism evidence="5 6">
    <name type="scientific">Chitinophaga sancti</name>
    <dbReference type="NCBI Taxonomy" id="1004"/>
    <lineage>
        <taxon>Bacteria</taxon>
        <taxon>Pseudomonadati</taxon>
        <taxon>Bacteroidota</taxon>
        <taxon>Chitinophagia</taxon>
        <taxon>Chitinophagales</taxon>
        <taxon>Chitinophagaceae</taxon>
        <taxon>Chitinophaga</taxon>
    </lineage>
</organism>
<evidence type="ECO:0000256" key="2">
    <source>
        <dbReference type="ARBA" id="ARBA00004818"/>
    </source>
</evidence>
<dbReference type="InterPro" id="IPR036412">
    <property type="entry name" value="HAD-like_sf"/>
</dbReference>
<dbReference type="SFLD" id="SFLDG01129">
    <property type="entry name" value="C1.5:_HAD__Beta-PGM__Phosphata"/>
    <property type="match status" value="1"/>
</dbReference>